<keyword evidence="5 11" id="KW-0479">Metal-binding</keyword>
<dbReference type="Pfam" id="PF00067">
    <property type="entry name" value="p450"/>
    <property type="match status" value="10"/>
</dbReference>
<dbReference type="GO" id="GO:0004497">
    <property type="term" value="F:monooxygenase activity"/>
    <property type="evidence" value="ECO:0007669"/>
    <property type="project" value="UniProtKB-KW"/>
</dbReference>
<dbReference type="Proteomes" id="UP001634393">
    <property type="component" value="Unassembled WGS sequence"/>
</dbReference>
<evidence type="ECO:0000256" key="2">
    <source>
        <dbReference type="ARBA" id="ARBA00010617"/>
    </source>
</evidence>
<proteinExistence type="inferred from homology"/>
<evidence type="ECO:0000256" key="3">
    <source>
        <dbReference type="ARBA" id="ARBA00022617"/>
    </source>
</evidence>
<keyword evidence="10 12" id="KW-0472">Membrane</keyword>
<dbReference type="PRINTS" id="PR00463">
    <property type="entry name" value="EP450I"/>
</dbReference>
<evidence type="ECO:0008006" key="15">
    <source>
        <dbReference type="Google" id="ProtNLM"/>
    </source>
</evidence>
<evidence type="ECO:0000313" key="13">
    <source>
        <dbReference type="EMBL" id="KAL3848717.1"/>
    </source>
</evidence>
<sequence>MEIFIYLTIVVSFVFVLLYNTWKVLNWAWFTPKKLEKILRQQGLKGNSYKLIYGELKEFVSTIEEAKSKPINLEDDIKPRAIPFLLKVIQKYGNMSLFWIGPNPTILVTDPELVKEVMTKYHIYQKVHNPNPLSRLLKGLVSYETDKWVKHRKIINPAFHLDKLKLMIPAFYLSCDEVLNKWETSISSGGSCEVDVWPYLQNLTSDAISRTAFGSSYEEGRKIFELQREQSEHVIKTSQSIYIPGWRFMPTKRNRRMKAIEKQVQSLIRGMTNKRINDMKAGEAPNEDLLGILLESNLKEIEQHDNKSFGMSIDEVVEECKLFYFAGQETTSVLLVWTLVLLSRYPEWQTKAREEVLEAFGKQTPNFDGLNHLKVVTMILNEVLRLYPPVVALGRSVSQETRLGKLILPEGVRVTLPITLLHHDREIWGDDAMEFKPERFSEGLSMAQKNQGIFFPFGWGPRICIGQTFAMLEAKVALSMILQRFTFELSPSYTHAPITVLLLQPQHGAHLVLHKQQGIKGNSYRWIYGELKEFVSMNKEAKSKPINLGDDIKPRVIPFYLKVIQKYGKMSLFWFGPQPTILVTDPELVKEVMTKYHIYQKRHNPNPLSRLLAQGLVSYETDKWVKHRKIINPAFHLDKLKLMIPAFYLSCDEVLNKWETSISSGGSCEVNVWPYLQNLTSDAISRTAFGSSYEEGRKVFELQREQAEHVIKAAQSIYIPGWRFMPTKRNRRMKEIEKQIQSSIRGMISIRIKDMKFGEAPHEDLLGILLESNLKEIEQHGNKSFGMTIDEVVEECKLFYFAGQETTSVLLVWTLVLLSRYPQWQTKAREEVLEAFGKQTPNFDGLNHLKIVTMILNEVLRLYPPAVALVRSVSQETRLGKLILPEGVRVILPIMLLHHDREIWGDDAMEFKPERFSEGLSKAQKNQGIFFPFGWGPRICIGQTFAMLEAKLALSMILQRFSFELSPSYTHAPVTVLLLQPQHGAHLLMIPAFHLSCEEVLNKWETSISSGESCEVDVWPYLKNLTSDAISRTAFGSSYEEGRKIFELQREHAEYVIKAVQSIYIPGWRFMPTKRNKRMKEIEKEIQSSIRGMINKRIKDMKAGEAPKEDLLGILLESNFKEIEQHGNKSFGMSIDEVVEECKLFYLAGQETTSVLLVWTLVLLSRFPLWQMKAREEVLEAFGKQTPNFDGLNHLKVVRNMSLFWMGPKPTILVTDPELVKEVMTKYHIYQKANSPNPLTRLLAQGVVTYETDKWVKHRKIINPAFHLDKLKLMIPAFYLSCDEVLNKWETSISSGGSCEVDVWPHLQNLTSDAISRTAFGSSYEEGRKVFELQREQAEYVIKAIQSIYIPGWRFMPTKRNKRMKEIEKEVQSSIRGMINKRIKDMKAGEAPKEDLLGILLESNFKEIEQHGNKSFGMSIDEVVEECKLFYFAGQETTSVLLVWTLVLLSRFPLWQMKAREEVLEAFGKQTPNFDGLNHLKVVTMILNEVLRLYPPVVALGRSVSQETRLGKLILSEGVIVTLPIILLHHDLEIWGDDAMEFKPERFSEGLSKAQKNQGIFFPFGWGPRICIGQTFSMMEAKVALSMILQRFSFELSPSYTHAPVTALLLQPQHGAHLDMKAGEAPNEDLMGILLESNLKEIEQHGNKSFGMTIDEVVEECKLFYFAGQETTSALLVWTLVLLSRYPQWQTKAREEVLEAFGKQTPNFDGLNHLKIVLMLYPPAVNLVRSVSQETRLGKLILPQGMRVILPIMLLHHDCEIWGDDAMEFKPERFSEGLSKAQKNQGIFFPFGWGPRICIGQTFAMLEAKLALAMILQRFSFELSQSYTHALITCILNRNKSLFWMGPKPIILITDPELIKEVMTKYHIYQKIKSQNPLTNLLAEGVVNYETDKWVKHRKIINPAFHLDKLKLMIPAFYLSCEEVLNKWETSIPSGGSCEVDVWPYLQNLTSDAISRTAFGSSYEEGRKVFALQKEQAEYVYKASLSIYIPGWRFMPTKMNRRMKEIEKQVQSSIRGLINKRIKDMKAGKAPKEDLLGILLESNFKEIEQHGNKSFGMSIDEVVEECKLFYFAGQETTSTLLVWTLVLLSRYPEWQTKAREEVLEAFGKQTPNFDGLNPLKIVTMILNEVLRLYPPLHVIYRSVSQETRLGKLILPEGVTVTLPIILLHHDREIWGDDAMEFKPERFNEGLSKAHKNQGIFFPFGWGPRICIGQTFAMLEAKVALSMILQRFSFELSPSYTHAPTEIMILQPQHGAHLKHLELNTNSIMEILYLTFAVSCAFVLLYIIWRALNWAWFTPKKLEKILRQQGFKGNSYKLIYGELKEFVNMIKEAKSKPINLDDDIKPRVIPFYLKVIQKYGNMSLFWMGPKPTILVTDPEFVKEVMTKYHIYQKVHNPNPLTRLLAQGLVTYETDKWVKHRKIINPAFHLDKLKLMIPAFYLSCDEVLNKWEMSISSGGSCEVDVWPYLQNLTSDAISRTAFGSGYEEGRKVFELQREQAEHVIKAAQSIYIPGWRFMPTERNRRMKEIEKQVQSSIRGMINKRIKDMKAGDAPNEDLLGLLLESNLKEIEQHGNKSFGMTIDEVVEECKLFYFAGQETTSVLLVWTLVLLSRYPQWQTKAREEVLEAFGKQTPNFDGLNHLKVVTMILNEVLRLYPPVIALGRSVSQETRLGKLLLPEGVRLTLPIILLHHDREIWGDDAMEFKPERFSEGLSKAQKNQGIFFPFSWGPRICIGQVFAMIEAKVALSMILQRFSFKLSPSYTHAPHTVVTLQPQHGAHLPYDHMQLDSLMEISIYLTIVVSFAFVLLYTTWKVLNWAWFTPKKLEKILRQQCIKGNSYRWIYGELKEFVSMIKEAKSKPINLDDDIKPRVIPFYLNVIQKYGNMPLFWIGPKPTILVTNPELVKEVMAKYHIYQKVQIPNPLTKLLAEGVVSYETDKWAKHRKIINPAFHLDKLKLMIKAFYLSCDEVLNKWETSISSGGSCEVDVWPYLQNLSSDAISRTAFGSNYEEGRKVFELQREQAEYVIKASQSIYIPGWRFMPTKRNRRMKAIEKQVQSSIRGMVNKRIKDMKAGKAPNEDLLGILLESNFKEIEQHGNKSFGMSTDEVVEECKLFYFAGQETTSVLLVWILVLLSRFPQWQTKAREEVLEAFGKQTPNFDGLNHLKVITMILNEVLRLYPPIIALGRSVSQETRLGKLLLPAGVSVTMPVILLHHDREIWGDDAMEFKPERFSEGLSKAQKNQGIFFPFGWGPRICIGQVFAMMEAKVALTMILQRFAFEVSPSYMHAPHKIVTLQPQHGAHLILHKQFSLMEIFYSKIAAFFAFVLVLYYTHRILNWAWFTPKKLEKCLRKQGLKGNSYKLIYGQLKEFLRNESFFWIGPRPTVIVTEPELIKEVMAKNYIYQKLQMMNPMTKFMPTKRNRRMKAIDKEVQSSIRGMINKRIKDMKAGEALNEDLLGILLESNFKEIEQHGNKSFGMTIDEVVEECKLFYFAGQETTSALLVWTRAEQTVQTGSNRTEVRYPHWQTRAREEFLEAFGKQKPNFDALNHLKIRMMQIEREVQSLIRGMINRRVNSMKNGEARNEDLLSILLESNFNEIKQHSNKSAGITIDEIVEECKLFYLAGQETTSVLLVWTLILLSRYPHWQTRARDEVTMILYEVLRLYPPAIALTRKVTKETRLGKLVLPVGVRITMPLILLHHDRKIWGEDAMEFNPERFSEGLSKAQKNQGIFFPFGWGPRICVGQTFALLEAKVALAMILQRFSFELSPSYTHAPHTVIALQPQHGAHLVLHKL</sequence>
<dbReference type="SUPFAM" id="SSF48264">
    <property type="entry name" value="Cytochrome P450"/>
    <property type="match status" value="10"/>
</dbReference>
<evidence type="ECO:0000256" key="4">
    <source>
        <dbReference type="ARBA" id="ARBA00022692"/>
    </source>
</evidence>
<dbReference type="InterPro" id="IPR050665">
    <property type="entry name" value="Cytochrome_P450_Monooxygen"/>
</dbReference>
<dbReference type="InterPro" id="IPR017972">
    <property type="entry name" value="Cyt_P450_CS"/>
</dbReference>
<feature type="transmembrane region" description="Helical" evidence="12">
    <location>
        <begin position="2270"/>
        <end position="2291"/>
    </location>
</feature>
<evidence type="ECO:0000256" key="6">
    <source>
        <dbReference type="ARBA" id="ARBA00022989"/>
    </source>
</evidence>
<keyword evidence="8 11" id="KW-0408">Iron</keyword>
<dbReference type="CDD" id="cd20642">
    <property type="entry name" value="CYP72"/>
    <property type="match status" value="6"/>
</dbReference>
<organism evidence="13 14">
    <name type="scientific">Penstemon smallii</name>
    <dbReference type="NCBI Taxonomy" id="265156"/>
    <lineage>
        <taxon>Eukaryota</taxon>
        <taxon>Viridiplantae</taxon>
        <taxon>Streptophyta</taxon>
        <taxon>Embryophyta</taxon>
        <taxon>Tracheophyta</taxon>
        <taxon>Spermatophyta</taxon>
        <taxon>Magnoliopsida</taxon>
        <taxon>eudicotyledons</taxon>
        <taxon>Gunneridae</taxon>
        <taxon>Pentapetalae</taxon>
        <taxon>asterids</taxon>
        <taxon>lamiids</taxon>
        <taxon>Lamiales</taxon>
        <taxon>Plantaginaceae</taxon>
        <taxon>Cheloneae</taxon>
        <taxon>Penstemon</taxon>
    </lineage>
</organism>
<dbReference type="PANTHER" id="PTHR24282">
    <property type="entry name" value="CYTOCHROME P450 FAMILY MEMBER"/>
    <property type="match status" value="1"/>
</dbReference>
<dbReference type="PRINTS" id="PR00385">
    <property type="entry name" value="P450"/>
</dbReference>
<keyword evidence="14" id="KW-1185">Reference proteome</keyword>
<evidence type="ECO:0000313" key="14">
    <source>
        <dbReference type="Proteomes" id="UP001634393"/>
    </source>
</evidence>
<comment type="subcellular location">
    <subcellularLocation>
        <location evidence="1">Membrane</location>
        <topology evidence="1">Single-pass membrane protein</topology>
    </subcellularLocation>
</comment>
<dbReference type="InterPro" id="IPR002401">
    <property type="entry name" value="Cyt_P450_E_grp-I"/>
</dbReference>
<name>A0ABD3UGV9_9LAMI</name>
<feature type="transmembrane region" description="Helical" evidence="12">
    <location>
        <begin position="7"/>
        <end position="30"/>
    </location>
</feature>
<accession>A0ABD3UGV9</accession>
<evidence type="ECO:0000256" key="1">
    <source>
        <dbReference type="ARBA" id="ARBA00004167"/>
    </source>
</evidence>
<dbReference type="EMBL" id="JBJXBP010000001">
    <property type="protein sequence ID" value="KAL3848717.1"/>
    <property type="molecule type" value="Genomic_DNA"/>
</dbReference>
<evidence type="ECO:0000256" key="9">
    <source>
        <dbReference type="ARBA" id="ARBA00023033"/>
    </source>
</evidence>
<reference evidence="13 14" key="1">
    <citation type="submission" date="2024-12" db="EMBL/GenBank/DDBJ databases">
        <title>The unique morphological basis and parallel evolutionary history of personate flowers in Penstemon.</title>
        <authorList>
            <person name="Depatie T.H."/>
            <person name="Wessinger C.A."/>
        </authorList>
    </citation>
    <scope>NUCLEOTIDE SEQUENCE [LARGE SCALE GENOMIC DNA]</scope>
    <source>
        <strain evidence="13">WTNN_2</strain>
        <tissue evidence="13">Leaf</tissue>
    </source>
</reference>
<dbReference type="Gene3D" id="1.20.120.990">
    <property type="entry name" value="Glycosyltransferase family 88, C-terminal domain"/>
    <property type="match status" value="2"/>
</dbReference>
<dbReference type="GO" id="GO:0016020">
    <property type="term" value="C:membrane"/>
    <property type="evidence" value="ECO:0007669"/>
    <property type="project" value="UniProtKB-SubCell"/>
</dbReference>
<dbReference type="GO" id="GO:0009753">
    <property type="term" value="P:response to jasmonic acid"/>
    <property type="evidence" value="ECO:0007669"/>
    <property type="project" value="UniProtKB-ARBA"/>
</dbReference>
<dbReference type="PANTHER" id="PTHR24282:SF273">
    <property type="entry name" value="CYTOCHROME P450 CYP72A219-LIKE"/>
    <property type="match status" value="1"/>
</dbReference>
<comment type="caution">
    <text evidence="13">The sequence shown here is derived from an EMBL/GenBank/DDBJ whole genome shotgun (WGS) entry which is preliminary data.</text>
</comment>
<keyword evidence="9" id="KW-0503">Monooxygenase</keyword>
<keyword evidence="4 12" id="KW-0812">Transmembrane</keyword>
<evidence type="ECO:0000256" key="5">
    <source>
        <dbReference type="ARBA" id="ARBA00022723"/>
    </source>
</evidence>
<keyword evidence="7" id="KW-0560">Oxidoreductase</keyword>
<feature type="transmembrane region" description="Helical" evidence="12">
    <location>
        <begin position="2791"/>
        <end position="2810"/>
    </location>
</feature>
<protein>
    <recommendedName>
        <fullName evidence="15">Cytochrome P450</fullName>
    </recommendedName>
</protein>
<dbReference type="GO" id="GO:0009820">
    <property type="term" value="P:alkaloid metabolic process"/>
    <property type="evidence" value="ECO:0007669"/>
    <property type="project" value="UniProtKB-ARBA"/>
</dbReference>
<dbReference type="InterPro" id="IPR036396">
    <property type="entry name" value="Cyt_P450_sf"/>
</dbReference>
<evidence type="ECO:0000256" key="12">
    <source>
        <dbReference type="SAM" id="Phobius"/>
    </source>
</evidence>
<dbReference type="InterPro" id="IPR001128">
    <property type="entry name" value="Cyt_P450"/>
</dbReference>
<dbReference type="GO" id="GO:0046872">
    <property type="term" value="F:metal ion binding"/>
    <property type="evidence" value="ECO:0007669"/>
    <property type="project" value="UniProtKB-KW"/>
</dbReference>
<dbReference type="FunFam" id="1.10.630.10:FF:000029">
    <property type="entry name" value="Cytochrome P450 734A1"/>
    <property type="match status" value="6"/>
</dbReference>
<comment type="cofactor">
    <cofactor evidence="11">
        <name>heme</name>
        <dbReference type="ChEBI" id="CHEBI:30413"/>
    </cofactor>
</comment>
<comment type="similarity">
    <text evidence="2">Belongs to the cytochrome P450 family.</text>
</comment>
<dbReference type="PROSITE" id="PS00086">
    <property type="entry name" value="CYTOCHROME_P450"/>
    <property type="match status" value="8"/>
</dbReference>
<evidence type="ECO:0000256" key="10">
    <source>
        <dbReference type="ARBA" id="ARBA00023136"/>
    </source>
</evidence>
<gene>
    <name evidence="13" type="ORF">ACJIZ3_010599</name>
</gene>
<keyword evidence="6 12" id="KW-1133">Transmembrane helix</keyword>
<dbReference type="Gene3D" id="1.10.630.10">
    <property type="entry name" value="Cytochrome P450"/>
    <property type="match status" value="8"/>
</dbReference>
<evidence type="ECO:0000256" key="8">
    <source>
        <dbReference type="ARBA" id="ARBA00023004"/>
    </source>
</evidence>
<feature type="binding site" description="axial binding residue" evidence="11">
    <location>
        <position position="940"/>
    </location>
    <ligand>
        <name>heme</name>
        <dbReference type="ChEBI" id="CHEBI:30413"/>
    </ligand>
    <ligandPart>
        <name>Fe</name>
        <dbReference type="ChEBI" id="CHEBI:18248"/>
    </ligandPart>
</feature>
<evidence type="ECO:0000256" key="11">
    <source>
        <dbReference type="PIRSR" id="PIRSR602401-1"/>
    </source>
</evidence>
<evidence type="ECO:0000256" key="7">
    <source>
        <dbReference type="ARBA" id="ARBA00023002"/>
    </source>
</evidence>
<keyword evidence="3 11" id="KW-0349">Heme</keyword>